<proteinExistence type="predicted"/>
<sequence>ASICLTPQRAETWIPIFSGVRFLFTGVRAPVANIGRWRDEIDWICDAAQDPASNNYNRYCDWFDWHTEQKDYEREVKHISTAKAQLGWSAGGTLKRVACMPLHIFNIMKRIDPEFATGTKDGKKKLLKFILQRPEFSVPKS</sequence>
<dbReference type="AlphaFoldDB" id="A0A0F9A9N7"/>
<accession>A0A0F9A9N7</accession>
<evidence type="ECO:0000313" key="1">
    <source>
        <dbReference type="EMBL" id="KKL06244.1"/>
    </source>
</evidence>
<dbReference type="EMBL" id="LAZR01043787">
    <property type="protein sequence ID" value="KKL06244.1"/>
    <property type="molecule type" value="Genomic_DNA"/>
</dbReference>
<gene>
    <name evidence="1" type="ORF">LCGC14_2597980</name>
</gene>
<reference evidence="1" key="1">
    <citation type="journal article" date="2015" name="Nature">
        <title>Complex archaea that bridge the gap between prokaryotes and eukaryotes.</title>
        <authorList>
            <person name="Spang A."/>
            <person name="Saw J.H."/>
            <person name="Jorgensen S.L."/>
            <person name="Zaremba-Niedzwiedzka K."/>
            <person name="Martijn J."/>
            <person name="Lind A.E."/>
            <person name="van Eijk R."/>
            <person name="Schleper C."/>
            <person name="Guy L."/>
            <person name="Ettema T.J."/>
        </authorList>
    </citation>
    <scope>NUCLEOTIDE SEQUENCE</scope>
</reference>
<name>A0A0F9A9N7_9ZZZZ</name>
<feature type="non-terminal residue" evidence="1">
    <location>
        <position position="1"/>
    </location>
</feature>
<comment type="caution">
    <text evidence="1">The sequence shown here is derived from an EMBL/GenBank/DDBJ whole genome shotgun (WGS) entry which is preliminary data.</text>
</comment>
<protein>
    <submittedName>
        <fullName evidence="1">Uncharacterized protein</fullName>
    </submittedName>
</protein>
<organism evidence="1">
    <name type="scientific">marine sediment metagenome</name>
    <dbReference type="NCBI Taxonomy" id="412755"/>
    <lineage>
        <taxon>unclassified sequences</taxon>
        <taxon>metagenomes</taxon>
        <taxon>ecological metagenomes</taxon>
    </lineage>
</organism>